<sequence length="99" mass="10646">MTSQAFPEEQAPTLGEILAACLKPGPLSDDEAMHFAGFHLAGLIAHNSTADFEQVWREMTHLPEGLLVLLDNREGWQALSSVICGLLGVDTAPVTPVIH</sequence>
<dbReference type="EMBL" id="JBHUEL010000011">
    <property type="protein sequence ID" value="MFD1767983.1"/>
    <property type="molecule type" value="Genomic_DNA"/>
</dbReference>
<evidence type="ECO:0000313" key="1">
    <source>
        <dbReference type="EMBL" id="MFD1767983.1"/>
    </source>
</evidence>
<dbReference type="RefSeq" id="WP_381516095.1">
    <property type="nucleotide sequence ID" value="NZ_JBHUEL010000011.1"/>
</dbReference>
<keyword evidence="2" id="KW-1185">Reference proteome</keyword>
<accession>A0ABW4MHH2</accession>
<protein>
    <submittedName>
        <fullName evidence="1">Uncharacterized protein</fullName>
    </submittedName>
</protein>
<dbReference type="Proteomes" id="UP001597215">
    <property type="component" value="Unassembled WGS sequence"/>
</dbReference>
<organism evidence="1 2">
    <name type="scientific">Sphingorhabdus buctiana</name>
    <dbReference type="NCBI Taxonomy" id="1508805"/>
    <lineage>
        <taxon>Bacteria</taxon>
        <taxon>Pseudomonadati</taxon>
        <taxon>Pseudomonadota</taxon>
        <taxon>Alphaproteobacteria</taxon>
        <taxon>Sphingomonadales</taxon>
        <taxon>Sphingomonadaceae</taxon>
        <taxon>Sphingorhabdus</taxon>
    </lineage>
</organism>
<name>A0ABW4MHH2_9SPHN</name>
<proteinExistence type="predicted"/>
<evidence type="ECO:0000313" key="2">
    <source>
        <dbReference type="Proteomes" id="UP001597215"/>
    </source>
</evidence>
<reference evidence="2" key="1">
    <citation type="journal article" date="2019" name="Int. J. Syst. Evol. Microbiol.">
        <title>The Global Catalogue of Microorganisms (GCM) 10K type strain sequencing project: providing services to taxonomists for standard genome sequencing and annotation.</title>
        <authorList>
            <consortium name="The Broad Institute Genomics Platform"/>
            <consortium name="The Broad Institute Genome Sequencing Center for Infectious Disease"/>
            <person name="Wu L."/>
            <person name="Ma J."/>
        </authorList>
    </citation>
    <scope>NUCLEOTIDE SEQUENCE [LARGE SCALE GENOMIC DNA]</scope>
    <source>
        <strain evidence="2">CGMCC 1.12449</strain>
    </source>
</reference>
<gene>
    <name evidence="1" type="ORF">ACFSAG_14140</name>
</gene>
<comment type="caution">
    <text evidence="1">The sequence shown here is derived from an EMBL/GenBank/DDBJ whole genome shotgun (WGS) entry which is preliminary data.</text>
</comment>